<dbReference type="InterPro" id="IPR000160">
    <property type="entry name" value="GGDEF_dom"/>
</dbReference>
<organism evidence="2 3">
    <name type="scientific">Ohessyouella blattaphilus</name>
    <dbReference type="NCBI Taxonomy" id="2949333"/>
    <lineage>
        <taxon>Bacteria</taxon>
        <taxon>Bacillati</taxon>
        <taxon>Bacillota</taxon>
        <taxon>Clostridia</taxon>
        <taxon>Lachnospirales</taxon>
        <taxon>Lachnospiraceae</taxon>
        <taxon>Ohessyouella</taxon>
    </lineage>
</organism>
<dbReference type="SUPFAM" id="SSF55073">
    <property type="entry name" value="Nucleotide cyclase"/>
    <property type="match status" value="1"/>
</dbReference>
<dbReference type="InterPro" id="IPR043128">
    <property type="entry name" value="Rev_trsase/Diguanyl_cyclase"/>
</dbReference>
<dbReference type="NCBIfam" id="TIGR00254">
    <property type="entry name" value="GGDEF"/>
    <property type="match status" value="1"/>
</dbReference>
<dbReference type="CDD" id="cd01949">
    <property type="entry name" value="GGDEF"/>
    <property type="match status" value="1"/>
</dbReference>
<comment type="caution">
    <text evidence="2">The sequence shown here is derived from an EMBL/GenBank/DDBJ whole genome shotgun (WGS) entry which is preliminary data.</text>
</comment>
<reference evidence="2 3" key="1">
    <citation type="journal article" date="2022" name="Genome Biol. Evol.">
        <title>Host diet, physiology and behaviors set the stage for Lachnospiraceae cladogenesis.</title>
        <authorList>
            <person name="Vera-Ponce De Leon A."/>
            <person name="Schneider M."/>
            <person name="Jahnes B.C."/>
            <person name="Sadowski V."/>
            <person name="Camuy-Velez L.A."/>
            <person name="Duan J."/>
            <person name="Sabree Z.L."/>
        </authorList>
    </citation>
    <scope>NUCLEOTIDE SEQUENCE [LARGE SCALE GENOMIC DNA]</scope>
    <source>
        <strain evidence="2 3">PAL227</strain>
    </source>
</reference>
<dbReference type="PANTHER" id="PTHR44757">
    <property type="entry name" value="DIGUANYLATE CYCLASE DGCP"/>
    <property type="match status" value="1"/>
</dbReference>
<dbReference type="EMBL" id="JAMZFV010000001">
    <property type="protein sequence ID" value="MCP1108758.1"/>
    <property type="molecule type" value="Genomic_DNA"/>
</dbReference>
<keyword evidence="3" id="KW-1185">Reference proteome</keyword>
<dbReference type="PROSITE" id="PS50887">
    <property type="entry name" value="GGDEF"/>
    <property type="match status" value="1"/>
</dbReference>
<gene>
    <name evidence="2" type="ORF">NK118_00640</name>
</gene>
<evidence type="ECO:0000313" key="2">
    <source>
        <dbReference type="EMBL" id="MCP1108758.1"/>
    </source>
</evidence>
<name>A0ABT1EDJ2_9FIRM</name>
<dbReference type="Pfam" id="PF00990">
    <property type="entry name" value="GGDEF"/>
    <property type="match status" value="1"/>
</dbReference>
<evidence type="ECO:0000259" key="1">
    <source>
        <dbReference type="PROSITE" id="PS50887"/>
    </source>
</evidence>
<feature type="domain" description="GGDEF" evidence="1">
    <location>
        <begin position="150"/>
        <end position="276"/>
    </location>
</feature>
<dbReference type="Proteomes" id="UP001523565">
    <property type="component" value="Unassembled WGS sequence"/>
</dbReference>
<proteinExistence type="predicted"/>
<sequence>MCAKLKLHSKKFREVKAQYDKQQKEYTIFKELLGASPDGFLVIDKKGEVLLKNTVVQKLVKADEALFEEVKAGLREFVFSEDDLDTTYRVSHFEIDSETIQADVYIMRDATEEREKERELEQFAIFDMLTGALTRYAGMDILYSWIAGEKKFTLCFIDMDNLKYVNDTFGHAEGDTYIIDVANLLKMMGDGIEVTRLGGDEFMVLIPEKYAGKEEQMLAGVQGQLEVLTKEFDKQYESRISYGFVASGESEDPSLLLSLADERMYECKRKNKKRYN</sequence>
<dbReference type="InterPro" id="IPR029787">
    <property type="entry name" value="Nucleotide_cyclase"/>
</dbReference>
<dbReference type="RefSeq" id="WP_262067665.1">
    <property type="nucleotide sequence ID" value="NZ_JAMXOC010000001.1"/>
</dbReference>
<dbReference type="InterPro" id="IPR052155">
    <property type="entry name" value="Biofilm_reg_signaling"/>
</dbReference>
<dbReference type="Gene3D" id="3.30.70.270">
    <property type="match status" value="1"/>
</dbReference>
<accession>A0ABT1EDJ2</accession>
<evidence type="ECO:0000313" key="3">
    <source>
        <dbReference type="Proteomes" id="UP001523565"/>
    </source>
</evidence>
<protein>
    <submittedName>
        <fullName evidence="2">GGDEF domain-containing protein</fullName>
    </submittedName>
</protein>
<dbReference type="SMART" id="SM00267">
    <property type="entry name" value="GGDEF"/>
    <property type="match status" value="1"/>
</dbReference>
<dbReference type="PANTHER" id="PTHR44757:SF2">
    <property type="entry name" value="BIOFILM ARCHITECTURE MAINTENANCE PROTEIN MBAA"/>
    <property type="match status" value="1"/>
</dbReference>